<reference evidence="2" key="1">
    <citation type="journal article" date="2022" name="Int. J. Syst. Evol. Microbiol.">
        <title>Apilactobacillus apisilvae sp. nov., Nicolia spurrieriana gen. nov. sp. nov., Bombilactobacillus folatiphilus sp. nov. and Bombilactobacillus thymidiniphilus sp. nov., four new lactic acid bacterial isolates from stingless bees Tetragonula carbonaria and Austroplebeia australis.</title>
        <authorList>
            <person name="Oliphant S.A."/>
            <person name="Watson-Haigh N.S."/>
            <person name="Sumby K.M."/>
            <person name="Gardner J."/>
            <person name="Groom S."/>
            <person name="Jiranek V."/>
        </authorList>
    </citation>
    <scope>NUCLEOTIDE SEQUENCE</scope>
    <source>
        <strain evidence="2">SG4_D2</strain>
    </source>
</reference>
<dbReference type="InterPro" id="IPR039935">
    <property type="entry name" value="YML079W-like"/>
</dbReference>
<dbReference type="SUPFAM" id="SSF51182">
    <property type="entry name" value="RmlC-like cupins"/>
    <property type="match status" value="1"/>
</dbReference>
<dbReference type="InterPro" id="IPR011051">
    <property type="entry name" value="RmlC_Cupin_sf"/>
</dbReference>
<evidence type="ECO:0000313" key="2">
    <source>
        <dbReference type="EMBL" id="UQS81452.1"/>
    </source>
</evidence>
<protein>
    <submittedName>
        <fullName evidence="2">Cupin domain-containing protein</fullName>
    </submittedName>
</protein>
<gene>
    <name evidence="2" type="ORF">MOO45_04295</name>
</gene>
<dbReference type="PANTHER" id="PTHR33387:SF3">
    <property type="entry name" value="DUF985 DOMAIN-CONTAINING PROTEIN"/>
    <property type="match status" value="1"/>
</dbReference>
<dbReference type="InterPro" id="IPR014710">
    <property type="entry name" value="RmlC-like_jellyroll"/>
</dbReference>
<dbReference type="RefSeq" id="WP_249513713.1">
    <property type="nucleotide sequence ID" value="NZ_CP093366.1"/>
</dbReference>
<evidence type="ECO:0000313" key="3">
    <source>
        <dbReference type="Proteomes" id="UP000831495"/>
    </source>
</evidence>
<dbReference type="Proteomes" id="UP000831495">
    <property type="component" value="Chromosome"/>
</dbReference>
<dbReference type="CDD" id="cd06121">
    <property type="entry name" value="cupin_YML079wp"/>
    <property type="match status" value="1"/>
</dbReference>
<proteinExistence type="predicted"/>
<name>A0ABY4P727_9LACO</name>
<feature type="domain" description="DUF985" evidence="1">
    <location>
        <begin position="7"/>
        <end position="138"/>
    </location>
</feature>
<keyword evidence="3" id="KW-1185">Reference proteome</keyword>
<dbReference type="EMBL" id="CP093366">
    <property type="protein sequence ID" value="UQS81452.1"/>
    <property type="molecule type" value="Genomic_DNA"/>
</dbReference>
<dbReference type="PANTHER" id="PTHR33387">
    <property type="entry name" value="RMLC-LIKE JELLY ROLL FOLD PROTEIN"/>
    <property type="match status" value="1"/>
</dbReference>
<dbReference type="Gene3D" id="2.60.120.10">
    <property type="entry name" value="Jelly Rolls"/>
    <property type="match status" value="1"/>
</dbReference>
<dbReference type="Pfam" id="PF06172">
    <property type="entry name" value="Cupin_5"/>
    <property type="match status" value="1"/>
</dbReference>
<dbReference type="InterPro" id="IPR009327">
    <property type="entry name" value="Cupin_DUF985"/>
</dbReference>
<accession>A0ABY4P727</accession>
<organism evidence="2 3">
    <name type="scientific">Bombilactobacillus folatiphilus</name>
    <dbReference type="NCBI Taxonomy" id="2923362"/>
    <lineage>
        <taxon>Bacteria</taxon>
        <taxon>Bacillati</taxon>
        <taxon>Bacillota</taxon>
        <taxon>Bacilli</taxon>
        <taxon>Lactobacillales</taxon>
        <taxon>Lactobacillaceae</taxon>
        <taxon>Bombilactobacillus</taxon>
    </lineage>
</organism>
<evidence type="ECO:0000259" key="1">
    <source>
        <dbReference type="Pfam" id="PF06172"/>
    </source>
</evidence>
<sequence>MQPSIEYWRKELQLEPHSEGGFFKETARSEQTIKTSRGQRPLYTSILFLLTDKNPSHLHRLNSDETWYYHANDPLSIHCIFPDGHYQEIVIGPQVDKGQVLSYTVPKNTIFGSSVAQGHSLVSCVVAPGFDYRDFELFTQEELLKLYPQHQTIIKQLAYQSLPH</sequence>